<keyword evidence="10" id="KW-1185">Reference proteome</keyword>
<sequence length="285" mass="33002">MEVEMVIAVFIGLLALFFGHWYRNRNSLITNWPAVGMLPSLIRNSGRTLDFITNDILRRCGGTFEFKGPLFSNFNFILTTDPMNVNHILSKNFANYEKGSQLREILEPFGEGVFTADSDPWKIQRKIMQALIGSNKFSLYRDKVVREKLVKVVPSREAVADMEEAMRQRHFLPASFWKVQKWLQIGDGKKLIKARKTLDDFVYRCISLRIEKLRRNKLGQVEEEEEEFDLLASFLGKNPEDPDPDAFEQHSDKFLRDTAVNLYLAGHGLKVARFEGQSRNDMMIM</sequence>
<dbReference type="GO" id="GO:0005506">
    <property type="term" value="F:iron ion binding"/>
    <property type="evidence" value="ECO:0007669"/>
    <property type="project" value="InterPro"/>
</dbReference>
<keyword evidence="8" id="KW-0472">Membrane</keyword>
<evidence type="ECO:0000313" key="9">
    <source>
        <dbReference type="EMBL" id="OMP11833.1"/>
    </source>
</evidence>
<keyword evidence="5" id="KW-0560">Oxidoreductase</keyword>
<evidence type="ECO:0000256" key="7">
    <source>
        <dbReference type="ARBA" id="ARBA00023033"/>
    </source>
</evidence>
<dbReference type="PANTHER" id="PTHR24296">
    <property type="entry name" value="CYTOCHROME P450"/>
    <property type="match status" value="1"/>
</dbReference>
<protein>
    <submittedName>
        <fullName evidence="9">Cytochrome P450</fullName>
    </submittedName>
</protein>
<dbReference type="SUPFAM" id="SSF48264">
    <property type="entry name" value="Cytochrome P450"/>
    <property type="match status" value="1"/>
</dbReference>
<keyword evidence="8" id="KW-1133">Transmembrane helix</keyword>
<keyword evidence="7" id="KW-0503">Monooxygenase</keyword>
<dbReference type="InterPro" id="IPR036396">
    <property type="entry name" value="Cyt_P450_sf"/>
</dbReference>
<keyword evidence="6" id="KW-0408">Iron</keyword>
<name>A0A1R3KXJ7_9ROSI</name>
<dbReference type="GO" id="GO:0016705">
    <property type="term" value="F:oxidoreductase activity, acting on paired donors, with incorporation or reduction of molecular oxygen"/>
    <property type="evidence" value="ECO:0007669"/>
    <property type="project" value="InterPro"/>
</dbReference>
<organism evidence="9 10">
    <name type="scientific">Corchorus olitorius</name>
    <dbReference type="NCBI Taxonomy" id="93759"/>
    <lineage>
        <taxon>Eukaryota</taxon>
        <taxon>Viridiplantae</taxon>
        <taxon>Streptophyta</taxon>
        <taxon>Embryophyta</taxon>
        <taxon>Tracheophyta</taxon>
        <taxon>Spermatophyta</taxon>
        <taxon>Magnoliopsida</taxon>
        <taxon>eudicotyledons</taxon>
        <taxon>Gunneridae</taxon>
        <taxon>Pentapetalae</taxon>
        <taxon>rosids</taxon>
        <taxon>malvids</taxon>
        <taxon>Malvales</taxon>
        <taxon>Malvaceae</taxon>
        <taxon>Grewioideae</taxon>
        <taxon>Apeibeae</taxon>
        <taxon>Corchorus</taxon>
    </lineage>
</organism>
<evidence type="ECO:0000256" key="8">
    <source>
        <dbReference type="SAM" id="Phobius"/>
    </source>
</evidence>
<dbReference type="STRING" id="93759.A0A1R3KXJ7"/>
<comment type="similarity">
    <text evidence="2">Belongs to the cytochrome P450 family.</text>
</comment>
<evidence type="ECO:0000256" key="1">
    <source>
        <dbReference type="ARBA" id="ARBA00001971"/>
    </source>
</evidence>
<keyword evidence="4" id="KW-0479">Metal-binding</keyword>
<comment type="cofactor">
    <cofactor evidence="1">
        <name>heme</name>
        <dbReference type="ChEBI" id="CHEBI:30413"/>
    </cofactor>
</comment>
<reference evidence="10" key="1">
    <citation type="submission" date="2013-09" db="EMBL/GenBank/DDBJ databases">
        <title>Corchorus olitorius genome sequencing.</title>
        <authorList>
            <person name="Alam M."/>
            <person name="Haque M.S."/>
            <person name="Islam M.S."/>
            <person name="Emdad E.M."/>
            <person name="Islam M.M."/>
            <person name="Ahmed B."/>
            <person name="Halim A."/>
            <person name="Hossen Q.M.M."/>
            <person name="Hossain M.Z."/>
            <person name="Ahmed R."/>
            <person name="Khan M.M."/>
            <person name="Islam R."/>
            <person name="Rashid M.M."/>
            <person name="Khan S.A."/>
            <person name="Rahman M.S."/>
            <person name="Alam M."/>
            <person name="Yahiya A.S."/>
            <person name="Khan M.S."/>
            <person name="Azam M.S."/>
            <person name="Haque T."/>
            <person name="Lashkar M.Z.H."/>
            <person name="Akhand A.I."/>
            <person name="Morshed G."/>
            <person name="Roy S."/>
            <person name="Uddin K.S."/>
            <person name="Rabeya T."/>
            <person name="Hossain A.S."/>
            <person name="Chowdhury A."/>
            <person name="Snigdha A.R."/>
            <person name="Mortoza M.S."/>
            <person name="Matin S.A."/>
            <person name="Hoque S.M.E."/>
            <person name="Islam M.K."/>
            <person name="Roy D.K."/>
            <person name="Haider R."/>
            <person name="Moosa M.M."/>
            <person name="Elias S.M."/>
            <person name="Hasan A.M."/>
            <person name="Jahan S."/>
            <person name="Shafiuddin M."/>
            <person name="Mahmood N."/>
            <person name="Shommy N.S."/>
        </authorList>
    </citation>
    <scope>NUCLEOTIDE SEQUENCE [LARGE SCALE GENOMIC DNA]</scope>
    <source>
        <strain evidence="10">cv. O-4</strain>
    </source>
</reference>
<proteinExistence type="inferred from homology"/>
<dbReference type="Gene3D" id="1.10.630.10">
    <property type="entry name" value="Cytochrome P450"/>
    <property type="match status" value="2"/>
</dbReference>
<dbReference type="OrthoDB" id="1191043at2759"/>
<comment type="caution">
    <text evidence="9">The sequence shown here is derived from an EMBL/GenBank/DDBJ whole genome shotgun (WGS) entry which is preliminary data.</text>
</comment>
<keyword evidence="8" id="KW-0812">Transmembrane</keyword>
<dbReference type="EMBL" id="AWUE01010187">
    <property type="protein sequence ID" value="OMP11833.1"/>
    <property type="molecule type" value="Genomic_DNA"/>
</dbReference>
<dbReference type="GO" id="GO:0020037">
    <property type="term" value="F:heme binding"/>
    <property type="evidence" value="ECO:0007669"/>
    <property type="project" value="InterPro"/>
</dbReference>
<evidence type="ECO:0000313" key="10">
    <source>
        <dbReference type="Proteomes" id="UP000187203"/>
    </source>
</evidence>
<feature type="transmembrane region" description="Helical" evidence="8">
    <location>
        <begin position="6"/>
        <end position="22"/>
    </location>
</feature>
<evidence type="ECO:0000256" key="6">
    <source>
        <dbReference type="ARBA" id="ARBA00023004"/>
    </source>
</evidence>
<evidence type="ECO:0000256" key="2">
    <source>
        <dbReference type="ARBA" id="ARBA00010617"/>
    </source>
</evidence>
<evidence type="ECO:0000256" key="4">
    <source>
        <dbReference type="ARBA" id="ARBA00022723"/>
    </source>
</evidence>
<gene>
    <name evidence="9" type="ORF">COLO4_03662</name>
</gene>
<keyword evidence="3" id="KW-0349">Heme</keyword>
<dbReference type="AlphaFoldDB" id="A0A1R3KXJ7"/>
<evidence type="ECO:0000256" key="5">
    <source>
        <dbReference type="ARBA" id="ARBA00023002"/>
    </source>
</evidence>
<dbReference type="GO" id="GO:0004497">
    <property type="term" value="F:monooxygenase activity"/>
    <property type="evidence" value="ECO:0007669"/>
    <property type="project" value="UniProtKB-KW"/>
</dbReference>
<accession>A0A1R3KXJ7</accession>
<evidence type="ECO:0000256" key="3">
    <source>
        <dbReference type="ARBA" id="ARBA00022617"/>
    </source>
</evidence>
<dbReference type="Proteomes" id="UP000187203">
    <property type="component" value="Unassembled WGS sequence"/>
</dbReference>